<dbReference type="Proteomes" id="UP000019376">
    <property type="component" value="Unassembled WGS sequence"/>
</dbReference>
<organism evidence="1 2">
    <name type="scientific">Penicillium oxalicum (strain 114-2 / CGMCC 5302)</name>
    <name type="common">Penicillium decumbens</name>
    <dbReference type="NCBI Taxonomy" id="933388"/>
    <lineage>
        <taxon>Eukaryota</taxon>
        <taxon>Fungi</taxon>
        <taxon>Dikarya</taxon>
        <taxon>Ascomycota</taxon>
        <taxon>Pezizomycotina</taxon>
        <taxon>Eurotiomycetes</taxon>
        <taxon>Eurotiomycetidae</taxon>
        <taxon>Eurotiales</taxon>
        <taxon>Aspergillaceae</taxon>
        <taxon>Penicillium</taxon>
    </lineage>
</organism>
<accession>S8B252</accession>
<protein>
    <submittedName>
        <fullName evidence="1">Uncharacterized protein</fullName>
    </submittedName>
</protein>
<dbReference type="HOGENOM" id="CLU_2469811_0_0_1"/>
<keyword evidence="2" id="KW-1185">Reference proteome</keyword>
<dbReference type="AlphaFoldDB" id="S8B252"/>
<evidence type="ECO:0000313" key="2">
    <source>
        <dbReference type="Proteomes" id="UP000019376"/>
    </source>
</evidence>
<dbReference type="EMBL" id="KB644411">
    <property type="protein sequence ID" value="EPS28477.1"/>
    <property type="molecule type" value="Genomic_DNA"/>
</dbReference>
<proteinExistence type="predicted"/>
<sequence length="88" mass="10114">MWTSITYQVGGIRMEPAKVGNIGVAATQGSPDQINSTRILETPQKVPPYSAVTKFDYQSETNPIHLYWLRHFHVRIDGREPATEFRRR</sequence>
<reference evidence="1 2" key="1">
    <citation type="journal article" date="2013" name="PLoS ONE">
        <title>Genomic and secretomic analyses reveal unique features of the lignocellulolytic enzyme system of Penicillium decumbens.</title>
        <authorList>
            <person name="Liu G."/>
            <person name="Zhang L."/>
            <person name="Wei X."/>
            <person name="Zou G."/>
            <person name="Qin Y."/>
            <person name="Ma L."/>
            <person name="Li J."/>
            <person name="Zheng H."/>
            <person name="Wang S."/>
            <person name="Wang C."/>
            <person name="Xun L."/>
            <person name="Zhao G.-P."/>
            <person name="Zhou Z."/>
            <person name="Qu Y."/>
        </authorList>
    </citation>
    <scope>NUCLEOTIDE SEQUENCE [LARGE SCALE GENOMIC DNA]</scope>
    <source>
        <strain evidence="2">114-2 / CGMCC 5302</strain>
    </source>
</reference>
<gene>
    <name evidence="1" type="ORF">PDE_03423</name>
</gene>
<evidence type="ECO:0000313" key="1">
    <source>
        <dbReference type="EMBL" id="EPS28477.1"/>
    </source>
</evidence>
<name>S8B252_PENO1</name>